<name>K0UTJ6_MYCVA</name>
<evidence type="ECO:0000256" key="1">
    <source>
        <dbReference type="ARBA" id="ARBA00022857"/>
    </source>
</evidence>
<proteinExistence type="predicted"/>
<comment type="caution">
    <text evidence="4">The sequence shown here is derived from an EMBL/GenBank/DDBJ whole genome shotgun (WGS) entry which is preliminary data.</text>
</comment>
<dbReference type="eggNOG" id="COG0702">
    <property type="taxonomic scope" value="Bacteria"/>
</dbReference>
<accession>K0UTJ6</accession>
<feature type="domain" description="NmrA-like" evidence="3">
    <location>
        <begin position="10"/>
        <end position="254"/>
    </location>
</feature>
<dbReference type="PANTHER" id="PTHR47706">
    <property type="entry name" value="NMRA-LIKE FAMILY PROTEIN"/>
    <property type="match status" value="1"/>
</dbReference>
<protein>
    <submittedName>
        <fullName evidence="4">Isoflavone reductase</fullName>
    </submittedName>
</protein>
<evidence type="ECO:0000313" key="5">
    <source>
        <dbReference type="Proteomes" id="UP000006072"/>
    </source>
</evidence>
<gene>
    <name evidence="4" type="ORF">MVAC_23455</name>
</gene>
<dbReference type="Gene3D" id="3.90.25.10">
    <property type="entry name" value="UDP-galactose 4-epimerase, domain 1"/>
    <property type="match status" value="1"/>
</dbReference>
<keyword evidence="5" id="KW-1185">Reference proteome</keyword>
<keyword evidence="2" id="KW-0560">Oxidoreductase</keyword>
<sequence>MKARDTESFLIVGAGELGTAVIDALSAQIRNRRSGDTIAVLLRPTSSPSAGRAQLLRELTAAGATVEYGDVATTPAPELADLFGRYDTVVSCLGFAAGAGTQVTLAEAALSARVGRYLPWQFGVDYDLIGRGSPQTLFDEQLDVRDMLRSQNHTDWRIISTGMFTSFLFDPAFGVVDLPSRTVHALGDWDTEVTVTTPEDIGTLTAAVLHAPPSAADKVVYVAGDTLSYGRLADVVEDVLGTEVNRVRWSIEHLDADLATDPQDPMKKYRAVFARGVGVAWPKSATFNARNGIETTTALEWATNNLGPPTAP</sequence>
<dbReference type="HOGENOM" id="CLU_059949_0_0_11"/>
<dbReference type="EMBL" id="ALQA01000068">
    <property type="protein sequence ID" value="EJZ05908.1"/>
    <property type="molecule type" value="Genomic_DNA"/>
</dbReference>
<evidence type="ECO:0000313" key="4">
    <source>
        <dbReference type="EMBL" id="EJZ05908.1"/>
    </source>
</evidence>
<dbReference type="InterPro" id="IPR045312">
    <property type="entry name" value="PCBER-like"/>
</dbReference>
<dbReference type="SUPFAM" id="SSF51735">
    <property type="entry name" value="NAD(P)-binding Rossmann-fold domains"/>
    <property type="match status" value="1"/>
</dbReference>
<dbReference type="InterPro" id="IPR051609">
    <property type="entry name" value="NmrA/Isoflavone_reductase-like"/>
</dbReference>
<dbReference type="AlphaFoldDB" id="K0UTJ6"/>
<dbReference type="Pfam" id="PF05368">
    <property type="entry name" value="NmrA"/>
    <property type="match status" value="1"/>
</dbReference>
<organism evidence="4 5">
    <name type="scientific">Mycolicibacterium vaccae ATCC 25954</name>
    <dbReference type="NCBI Taxonomy" id="1194972"/>
    <lineage>
        <taxon>Bacteria</taxon>
        <taxon>Bacillati</taxon>
        <taxon>Actinomycetota</taxon>
        <taxon>Actinomycetes</taxon>
        <taxon>Mycobacteriales</taxon>
        <taxon>Mycobacteriaceae</taxon>
        <taxon>Mycolicibacterium</taxon>
    </lineage>
</organism>
<dbReference type="PATRIC" id="fig|1194972.3.peg.4672"/>
<reference evidence="4 5" key="1">
    <citation type="journal article" date="2012" name="J. Bacteriol.">
        <title>Complete Genome Sequence of Mycobacterium vaccae Type Strain ATCC 25954.</title>
        <authorList>
            <person name="Ho Y.S."/>
            <person name="Adroub S.A."/>
            <person name="Abadi M."/>
            <person name="Al Alwan B."/>
            <person name="Alkhateeb R."/>
            <person name="Gao G."/>
            <person name="Ragab A."/>
            <person name="Ali S."/>
            <person name="van Soolingen D."/>
            <person name="Bitter W."/>
            <person name="Pain A."/>
            <person name="Abdallah A.M."/>
        </authorList>
    </citation>
    <scope>NUCLEOTIDE SEQUENCE [LARGE SCALE GENOMIC DNA]</scope>
    <source>
        <strain evidence="4 5">ATCC 25954</strain>
    </source>
</reference>
<keyword evidence="1" id="KW-0521">NADP</keyword>
<dbReference type="InterPro" id="IPR036291">
    <property type="entry name" value="NAD(P)-bd_dom_sf"/>
</dbReference>
<dbReference type="InterPro" id="IPR008030">
    <property type="entry name" value="NmrA-like"/>
</dbReference>
<dbReference type="GO" id="GO:0016491">
    <property type="term" value="F:oxidoreductase activity"/>
    <property type="evidence" value="ECO:0007669"/>
    <property type="project" value="UniProtKB-KW"/>
</dbReference>
<evidence type="ECO:0000259" key="3">
    <source>
        <dbReference type="Pfam" id="PF05368"/>
    </source>
</evidence>
<dbReference type="Gene3D" id="3.40.50.720">
    <property type="entry name" value="NAD(P)-binding Rossmann-like Domain"/>
    <property type="match status" value="1"/>
</dbReference>
<dbReference type="Proteomes" id="UP000006072">
    <property type="component" value="Unassembled WGS sequence"/>
</dbReference>
<evidence type="ECO:0000256" key="2">
    <source>
        <dbReference type="ARBA" id="ARBA00023002"/>
    </source>
</evidence>
<dbReference type="RefSeq" id="WP_003931545.1">
    <property type="nucleotide sequence ID" value="NZ_JH814693.1"/>
</dbReference>
<dbReference type="PANTHER" id="PTHR47706:SF6">
    <property type="entry name" value="NMRA-LIKE FAMILY PROTEIN (AFU_ORTHOLOGUE AFUA_6G00280)"/>
    <property type="match status" value="1"/>
</dbReference>
<dbReference type="CDD" id="cd05259">
    <property type="entry name" value="PCBER_SDR_a"/>
    <property type="match status" value="1"/>
</dbReference>